<dbReference type="RefSeq" id="WP_014803741.1">
    <property type="nucleotide sequence ID" value="NC_018020.1"/>
</dbReference>
<dbReference type="HOGENOM" id="CLU_058631_0_0_12"/>
<keyword evidence="2" id="KW-1185">Reference proteome</keyword>
<dbReference type="AlphaFoldDB" id="I4B7H9"/>
<dbReference type="OrthoDB" id="355505at2"/>
<dbReference type="Pfam" id="PF26329">
    <property type="entry name" value="DUF8084"/>
    <property type="match status" value="1"/>
</dbReference>
<organism evidence="1 2">
    <name type="scientific">Turneriella parva (strain ATCC BAA-1111 / DSM 21527 / NCTC 11395 / H)</name>
    <name type="common">Leptospira parva</name>
    <dbReference type="NCBI Taxonomy" id="869212"/>
    <lineage>
        <taxon>Bacteria</taxon>
        <taxon>Pseudomonadati</taxon>
        <taxon>Spirochaetota</taxon>
        <taxon>Spirochaetia</taxon>
        <taxon>Leptospirales</taxon>
        <taxon>Leptospiraceae</taxon>
        <taxon>Turneriella</taxon>
    </lineage>
</organism>
<gene>
    <name evidence="1" type="ordered locus">Turpa_2596</name>
</gene>
<evidence type="ECO:0000313" key="1">
    <source>
        <dbReference type="EMBL" id="AFM13236.1"/>
    </source>
</evidence>
<sequence>MQDTSTVQPLRKGFIDIPASIVLSAEGIRVLSGSKTAIQRVPARGGANKEGLLSQAFNAATVQKLIMNSYIDELYYSSTEFLTKRPQIISTTNLIIYAMLYKMLSPTLAKRVIESPVLREHNRRNPKAAILDFKSIPQKLMDDFMAKNQAVLARIEHEMIDAVLSRISADTKLPEEDKIVRMRSLEKFVRWVDKRIWYLYLIIYQTPLRAEIEKAYVDLFFQYLDNTQIATHTGNLVMEFIQNAEKAHFERIIVKNHLAPRDKIDAYLRNKLNREQVVKIAAQNKQLLEVTWQFQTDRINAGKAHNVKIILSNYGLITDSTREGLARKMKTDTSGIALADFYEDSGSGDKLGAGLGLLYNSYLEDTCREKGIRYFCTIFPEPRLEKTTVTLDLTF</sequence>
<dbReference type="InterPro" id="IPR058397">
    <property type="entry name" value="DUF8084"/>
</dbReference>
<dbReference type="EMBL" id="CP002959">
    <property type="protein sequence ID" value="AFM13236.1"/>
    <property type="molecule type" value="Genomic_DNA"/>
</dbReference>
<dbReference type="Proteomes" id="UP000006048">
    <property type="component" value="Chromosome"/>
</dbReference>
<dbReference type="KEGG" id="tpx:Turpa_2596"/>
<protein>
    <submittedName>
        <fullName evidence="1">Uncharacterized protein</fullName>
    </submittedName>
</protein>
<proteinExistence type="predicted"/>
<evidence type="ECO:0000313" key="2">
    <source>
        <dbReference type="Proteomes" id="UP000006048"/>
    </source>
</evidence>
<dbReference type="STRING" id="869212.Turpa_2596"/>
<accession>I4B7H9</accession>
<name>I4B7H9_TURPD</name>
<reference evidence="1 2" key="1">
    <citation type="submission" date="2012-06" db="EMBL/GenBank/DDBJ databases">
        <title>The complete chromosome of genome of Turneriella parva DSM 21527.</title>
        <authorList>
            <consortium name="US DOE Joint Genome Institute (JGI-PGF)"/>
            <person name="Lucas S."/>
            <person name="Han J."/>
            <person name="Lapidus A."/>
            <person name="Bruce D."/>
            <person name="Goodwin L."/>
            <person name="Pitluck S."/>
            <person name="Peters L."/>
            <person name="Kyrpides N."/>
            <person name="Mavromatis K."/>
            <person name="Ivanova N."/>
            <person name="Mikhailova N."/>
            <person name="Chertkov O."/>
            <person name="Detter J.C."/>
            <person name="Tapia R."/>
            <person name="Han C."/>
            <person name="Land M."/>
            <person name="Hauser L."/>
            <person name="Markowitz V."/>
            <person name="Cheng J.-F."/>
            <person name="Hugenholtz P."/>
            <person name="Woyke T."/>
            <person name="Wu D."/>
            <person name="Gronow S."/>
            <person name="Wellnitz S."/>
            <person name="Brambilla E."/>
            <person name="Klenk H.-P."/>
            <person name="Eisen J.A."/>
        </authorList>
    </citation>
    <scope>NUCLEOTIDE SEQUENCE [LARGE SCALE GENOMIC DNA]</scope>
    <source>
        <strain evidence="2">ATCC BAA-1111 / DSM 21527 / NCTC 11395 / H</strain>
    </source>
</reference>